<name>A0A1H1NT76_9ACTN</name>
<dbReference type="EMBL" id="LT629759">
    <property type="protein sequence ID" value="SDS02143.1"/>
    <property type="molecule type" value="Genomic_DNA"/>
</dbReference>
<dbReference type="Gene3D" id="3.40.50.410">
    <property type="entry name" value="von Willebrand factor, type A domain"/>
    <property type="match status" value="1"/>
</dbReference>
<reference evidence="5" key="1">
    <citation type="submission" date="2016-10" db="EMBL/GenBank/DDBJ databases">
        <authorList>
            <person name="Varghese N."/>
            <person name="Submissions S."/>
        </authorList>
    </citation>
    <scope>NUCLEOTIDE SEQUENCE [LARGE SCALE GENOMIC DNA]</scope>
    <source>
        <strain evidence="5">DSM 22620</strain>
    </source>
</reference>
<evidence type="ECO:0000256" key="2">
    <source>
        <dbReference type="SAM" id="Phobius"/>
    </source>
</evidence>
<dbReference type="OrthoDB" id="3186281at2"/>
<proteinExistence type="predicted"/>
<dbReference type="PROSITE" id="PS50234">
    <property type="entry name" value="VWFA"/>
    <property type="match status" value="1"/>
</dbReference>
<dbReference type="SMART" id="SM00327">
    <property type="entry name" value="VWA"/>
    <property type="match status" value="1"/>
</dbReference>
<accession>A0A1H1NT76</accession>
<dbReference type="Pfam" id="PF24558">
    <property type="entry name" value="DUF7604"/>
    <property type="match status" value="1"/>
</dbReference>
<dbReference type="AlphaFoldDB" id="A0A1H1NT76"/>
<evidence type="ECO:0000313" key="4">
    <source>
        <dbReference type="EMBL" id="SDS02143.1"/>
    </source>
</evidence>
<dbReference type="InterPro" id="IPR055382">
    <property type="entry name" value="DUF7601"/>
</dbReference>
<feature type="transmembrane region" description="Helical" evidence="2">
    <location>
        <begin position="758"/>
        <end position="778"/>
    </location>
</feature>
<keyword evidence="2" id="KW-0812">Transmembrane</keyword>
<dbReference type="SUPFAM" id="SSF53300">
    <property type="entry name" value="vWA-like"/>
    <property type="match status" value="1"/>
</dbReference>
<dbReference type="SUPFAM" id="SSF49478">
    <property type="entry name" value="Cna protein B-type domain"/>
    <property type="match status" value="1"/>
</dbReference>
<dbReference type="Pfam" id="PF13519">
    <property type="entry name" value="VWA_2"/>
    <property type="match status" value="1"/>
</dbReference>
<evidence type="ECO:0000313" key="5">
    <source>
        <dbReference type="Proteomes" id="UP000199480"/>
    </source>
</evidence>
<dbReference type="Gene3D" id="2.60.40.1140">
    <property type="entry name" value="Collagen-binding surface protein Cna, B-type domain"/>
    <property type="match status" value="1"/>
</dbReference>
<dbReference type="InterPro" id="IPR002035">
    <property type="entry name" value="VWF_A"/>
</dbReference>
<organism evidence="4 5">
    <name type="scientific">Parafannyhessea umbonata</name>
    <dbReference type="NCBI Taxonomy" id="604330"/>
    <lineage>
        <taxon>Bacteria</taxon>
        <taxon>Bacillati</taxon>
        <taxon>Actinomycetota</taxon>
        <taxon>Coriobacteriia</taxon>
        <taxon>Coriobacteriales</taxon>
        <taxon>Atopobiaceae</taxon>
        <taxon>Parafannyhessea</taxon>
    </lineage>
</organism>
<dbReference type="Pfam" id="PF24547">
    <property type="entry name" value="DUF7601"/>
    <property type="match status" value="1"/>
</dbReference>
<dbReference type="Proteomes" id="UP000199480">
    <property type="component" value="Chromosome I"/>
</dbReference>
<dbReference type="InterPro" id="IPR055384">
    <property type="entry name" value="DUF7604"/>
</dbReference>
<keyword evidence="2" id="KW-1133">Transmembrane helix</keyword>
<feature type="domain" description="VWFA" evidence="3">
    <location>
        <begin position="100"/>
        <end position="375"/>
    </location>
</feature>
<dbReference type="InterPro" id="IPR036465">
    <property type="entry name" value="vWFA_dom_sf"/>
</dbReference>
<sequence>MLMMIKRSNRGKLSGSLGGRALPDMRKGTQCKWRYPLPYALILVLGLVLSLGMVPATAEAEISGPPAHEKKADMNADGTVDVTLNVTGAVDQSSDSSKSDVIVVLDLSGSMNQVPSPDKNNTYYTNEYYLNGGRRKVKYYEAGWHKIDYIWKYFDKAGWYYTDDSKPYEGSDFYPTTTNETTRLDTAKSAVKSLVKELLANNESHSDSVNVSLVTFSDVATVKVGLTNNETTIDNAVDGLTADGGTNWEDALETAAGITTREGASASVVFVSDGDPTFRATAGNKSDNTNGDQDKNTGKYYYGEGNGDSLNQNYYYAKLQAQAIVKKKGWEFYSVAAFGNVNNMQKLVTDSGEQTKDHFFKASDSSSLNAAFESIVKSITTTVSYTDVSIHDSLSDSVKYVLPSGAEEPTFTYKKNEKPWTPETSDKLAKLVNGAVVWSVGDLDPDTTYSVTFKVRLTQDAYDAAAPKDGEEVVSDVKTNSGDASKDFVEYKIKTDVDGTTTTSESQQSKYDSPTVAVPKSILHVSKTWETNGWGNVNPPSKLQVKVKQDGEDYTTVTLDASNNWSTDVFVAAGPKGHKYTVEEVNAPVDWDAKLPDGVTLKGLTSLTRDQAITNTIKTAKLTITKSVTGNFGDTSKDFSFTLADAFGNAITNVKAIDGTSDGVSLGNNGDFTLKNDEKLVVELPYGASYKVVEHDPKGTNDTVDYITTIDVGESGAITDNNTRTASSPEGGITQDTTIKYTNSRHVTPDVGVDLGSGASYAAVCGGVGIAGVIWMVLKRRNRLGI</sequence>
<evidence type="ECO:0000259" key="3">
    <source>
        <dbReference type="PROSITE" id="PS50234"/>
    </source>
</evidence>
<dbReference type="InterPro" id="IPR008454">
    <property type="entry name" value="Collagen-bd_Cna-like_B-typ_dom"/>
</dbReference>
<protein>
    <submittedName>
        <fullName evidence="4">von Willebrand factor type A domain-containing protein</fullName>
    </submittedName>
</protein>
<dbReference type="CDD" id="cd00198">
    <property type="entry name" value="vWFA"/>
    <property type="match status" value="1"/>
</dbReference>
<dbReference type="Pfam" id="PF05738">
    <property type="entry name" value="Cna_B"/>
    <property type="match status" value="1"/>
</dbReference>
<evidence type="ECO:0000256" key="1">
    <source>
        <dbReference type="SAM" id="MobiDB-lite"/>
    </source>
</evidence>
<gene>
    <name evidence="4" type="ORF">SAMN04489857_1973</name>
</gene>
<feature type="region of interest" description="Disordered" evidence="1">
    <location>
        <begin position="279"/>
        <end position="300"/>
    </location>
</feature>
<keyword evidence="2" id="KW-0472">Membrane</keyword>